<evidence type="ECO:0000313" key="4">
    <source>
        <dbReference type="EMBL" id="STX08107.1"/>
    </source>
</evidence>
<evidence type="ECO:0000313" key="7">
    <source>
        <dbReference type="Proteomes" id="UP000255167"/>
    </source>
</evidence>
<evidence type="ECO:0000256" key="1">
    <source>
        <dbReference type="SAM" id="Phobius"/>
    </source>
</evidence>
<feature type="transmembrane region" description="Helical" evidence="1">
    <location>
        <begin position="131"/>
        <end position="151"/>
    </location>
</feature>
<proteinExistence type="predicted"/>
<evidence type="ECO:0000313" key="5">
    <source>
        <dbReference type="Proteomes" id="UP000254141"/>
    </source>
</evidence>
<dbReference type="Proteomes" id="UP000255167">
    <property type="component" value="Unassembled WGS sequence"/>
</dbReference>
<accession>A0A378H3P1</accession>
<sequence length="203" mass="23460">MKISNMYDCDPVNEFTYVRDRLNGIFLRLSEEPFIRLSKTRIMQRHLSDIQWMLNHNHYPTPGQVDFFISLLRDDKFSVVREEGRHTKSAADIQLMIDALKDIRDFLKLITRYETEGDIIRLTSCSAWKNTALYLCLAAFIALFIAQVVIFSGYSPLAVYFSGFALFFITSLALENEVLIFSFIGLVVFTLCILFAWTGHYPG</sequence>
<dbReference type="EMBL" id="UGMN01000001">
    <property type="protein sequence ID" value="STU74399.1"/>
    <property type="molecule type" value="Genomic_DNA"/>
</dbReference>
<organism evidence="4 7">
    <name type="scientific">Klebsiella pneumoniae</name>
    <dbReference type="NCBI Taxonomy" id="573"/>
    <lineage>
        <taxon>Bacteria</taxon>
        <taxon>Pseudomonadati</taxon>
        <taxon>Pseudomonadota</taxon>
        <taxon>Gammaproteobacteria</taxon>
        <taxon>Enterobacterales</taxon>
        <taxon>Enterobacteriaceae</taxon>
        <taxon>Klebsiella/Raoultella group</taxon>
        <taxon>Klebsiella</taxon>
        <taxon>Klebsiella pneumoniae complex</taxon>
    </lineage>
</organism>
<dbReference type="AlphaFoldDB" id="A0A378H3P1"/>
<dbReference type="Proteomes" id="UP000254387">
    <property type="component" value="Unassembled WGS sequence"/>
</dbReference>
<keyword evidence="1" id="KW-0812">Transmembrane</keyword>
<reference evidence="5 6" key="1">
    <citation type="submission" date="2018-06" db="EMBL/GenBank/DDBJ databases">
        <authorList>
            <consortium name="Pathogen Informatics"/>
            <person name="Doyle S."/>
        </authorList>
    </citation>
    <scope>NUCLEOTIDE SEQUENCE [LARGE SCALE GENOMIC DNA]</scope>
    <source>
        <strain evidence="3 5">NCTC5051</strain>
        <strain evidence="2 6">NCTC5053</strain>
        <strain evidence="4 7">NCTC9617</strain>
    </source>
</reference>
<dbReference type="EMBL" id="UGLU01000002">
    <property type="protein sequence ID" value="STW25714.1"/>
    <property type="molecule type" value="Genomic_DNA"/>
</dbReference>
<feature type="transmembrane region" description="Helical" evidence="1">
    <location>
        <begin position="179"/>
        <end position="197"/>
    </location>
</feature>
<protein>
    <submittedName>
        <fullName evidence="4">Uncharacterized protein</fullName>
    </submittedName>
</protein>
<evidence type="ECO:0000313" key="6">
    <source>
        <dbReference type="Proteomes" id="UP000254387"/>
    </source>
</evidence>
<dbReference type="EMBL" id="UGNC01000008">
    <property type="protein sequence ID" value="STX08107.1"/>
    <property type="molecule type" value="Genomic_DNA"/>
</dbReference>
<gene>
    <name evidence="3" type="ORF">NCTC5051_05503</name>
    <name evidence="2" type="ORF">NCTC5053_00110</name>
    <name evidence="4" type="ORF">NCTC9617_07138</name>
</gene>
<keyword evidence="1" id="KW-0472">Membrane</keyword>
<dbReference type="Proteomes" id="UP000254141">
    <property type="component" value="Unassembled WGS sequence"/>
</dbReference>
<feature type="transmembrane region" description="Helical" evidence="1">
    <location>
        <begin position="157"/>
        <end position="174"/>
    </location>
</feature>
<name>A0A378H3P1_KLEPN</name>
<keyword evidence="1" id="KW-1133">Transmembrane helix</keyword>
<evidence type="ECO:0000313" key="3">
    <source>
        <dbReference type="EMBL" id="STW25714.1"/>
    </source>
</evidence>
<evidence type="ECO:0000313" key="2">
    <source>
        <dbReference type="EMBL" id="STU74399.1"/>
    </source>
</evidence>